<keyword evidence="3" id="KW-1185">Reference proteome</keyword>
<evidence type="ECO:0000256" key="1">
    <source>
        <dbReference type="SAM" id="MobiDB-lite"/>
    </source>
</evidence>
<protein>
    <submittedName>
        <fullName evidence="2">Uncharacterized protein</fullName>
    </submittedName>
</protein>
<reference evidence="2" key="1">
    <citation type="submission" date="2020-03" db="EMBL/GenBank/DDBJ databases">
        <authorList>
            <person name="Weist P."/>
        </authorList>
    </citation>
    <scope>NUCLEOTIDE SEQUENCE</scope>
</reference>
<sequence length="129" mass="13702">MLHQGCGHSGLACGADPQQEVDDVAEGRLGLPACALADRRAGMCFKGVHVEEEEEEEQIRELCQVRVQSAGGNASGKPPYPCSDLEDAPATACSRHNRVSVLSCTMTQPPYSPTFTPLPQEPGEQPGDP</sequence>
<dbReference type="EMBL" id="CADEAL010000839">
    <property type="protein sequence ID" value="CAB1425860.1"/>
    <property type="molecule type" value="Genomic_DNA"/>
</dbReference>
<evidence type="ECO:0000313" key="2">
    <source>
        <dbReference type="EMBL" id="CAB1425860.1"/>
    </source>
</evidence>
<feature type="compositionally biased region" description="Polar residues" evidence="1">
    <location>
        <begin position="105"/>
        <end position="117"/>
    </location>
</feature>
<dbReference type="AlphaFoldDB" id="A0A9N7U7L7"/>
<gene>
    <name evidence="2" type="ORF">PLEPLA_LOCUS13793</name>
</gene>
<comment type="caution">
    <text evidence="2">The sequence shown here is derived from an EMBL/GenBank/DDBJ whole genome shotgun (WGS) entry which is preliminary data.</text>
</comment>
<accession>A0A9N7U7L7</accession>
<organism evidence="2 3">
    <name type="scientific">Pleuronectes platessa</name>
    <name type="common">European plaice</name>
    <dbReference type="NCBI Taxonomy" id="8262"/>
    <lineage>
        <taxon>Eukaryota</taxon>
        <taxon>Metazoa</taxon>
        <taxon>Chordata</taxon>
        <taxon>Craniata</taxon>
        <taxon>Vertebrata</taxon>
        <taxon>Euteleostomi</taxon>
        <taxon>Actinopterygii</taxon>
        <taxon>Neopterygii</taxon>
        <taxon>Teleostei</taxon>
        <taxon>Neoteleostei</taxon>
        <taxon>Acanthomorphata</taxon>
        <taxon>Carangaria</taxon>
        <taxon>Pleuronectiformes</taxon>
        <taxon>Pleuronectoidei</taxon>
        <taxon>Pleuronectidae</taxon>
        <taxon>Pleuronectes</taxon>
    </lineage>
</organism>
<evidence type="ECO:0000313" key="3">
    <source>
        <dbReference type="Proteomes" id="UP001153269"/>
    </source>
</evidence>
<proteinExistence type="predicted"/>
<dbReference type="Proteomes" id="UP001153269">
    <property type="component" value="Unassembled WGS sequence"/>
</dbReference>
<name>A0A9N7U7L7_PLEPL</name>
<feature type="region of interest" description="Disordered" evidence="1">
    <location>
        <begin position="105"/>
        <end position="129"/>
    </location>
</feature>